<organism evidence="1 2">
    <name type="scientific">Botryobasidium botryosum (strain FD-172 SS1)</name>
    <dbReference type="NCBI Taxonomy" id="930990"/>
    <lineage>
        <taxon>Eukaryota</taxon>
        <taxon>Fungi</taxon>
        <taxon>Dikarya</taxon>
        <taxon>Basidiomycota</taxon>
        <taxon>Agaricomycotina</taxon>
        <taxon>Agaricomycetes</taxon>
        <taxon>Cantharellales</taxon>
        <taxon>Botryobasidiaceae</taxon>
        <taxon>Botryobasidium</taxon>
    </lineage>
</organism>
<proteinExistence type="predicted"/>
<evidence type="ECO:0000313" key="1">
    <source>
        <dbReference type="EMBL" id="KDQ16554.1"/>
    </source>
</evidence>
<name>A0A067MLX6_BOTB1</name>
<dbReference type="EMBL" id="KL198027">
    <property type="protein sequence ID" value="KDQ16554.1"/>
    <property type="molecule type" value="Genomic_DNA"/>
</dbReference>
<keyword evidence="2" id="KW-1185">Reference proteome</keyword>
<accession>A0A067MLX6</accession>
<sequence>MACGLYNRAIPYRFFAALCSRVAAILSIRSNTSRSTLEPRTSIKCLRTPPFKLWWPCPNFSLCCEELATLHKGQASKHSWFMTPGIAQSFPRGG</sequence>
<protein>
    <submittedName>
        <fullName evidence="1">Uncharacterized protein</fullName>
    </submittedName>
</protein>
<dbReference type="AlphaFoldDB" id="A0A067MLX6"/>
<dbReference type="Proteomes" id="UP000027195">
    <property type="component" value="Unassembled WGS sequence"/>
</dbReference>
<evidence type="ECO:0000313" key="2">
    <source>
        <dbReference type="Proteomes" id="UP000027195"/>
    </source>
</evidence>
<dbReference type="InParanoid" id="A0A067MLX6"/>
<dbReference type="HOGENOM" id="CLU_2385853_0_0_1"/>
<gene>
    <name evidence="1" type="ORF">BOTBODRAFT_252172</name>
</gene>
<reference evidence="2" key="1">
    <citation type="journal article" date="2014" name="Proc. Natl. Acad. Sci. U.S.A.">
        <title>Extensive sampling of basidiomycete genomes demonstrates inadequacy of the white-rot/brown-rot paradigm for wood decay fungi.</title>
        <authorList>
            <person name="Riley R."/>
            <person name="Salamov A.A."/>
            <person name="Brown D.W."/>
            <person name="Nagy L.G."/>
            <person name="Floudas D."/>
            <person name="Held B.W."/>
            <person name="Levasseur A."/>
            <person name="Lombard V."/>
            <person name="Morin E."/>
            <person name="Otillar R."/>
            <person name="Lindquist E.A."/>
            <person name="Sun H."/>
            <person name="LaButti K.M."/>
            <person name="Schmutz J."/>
            <person name="Jabbour D."/>
            <person name="Luo H."/>
            <person name="Baker S.E."/>
            <person name="Pisabarro A.G."/>
            <person name="Walton J.D."/>
            <person name="Blanchette R.A."/>
            <person name="Henrissat B."/>
            <person name="Martin F."/>
            <person name="Cullen D."/>
            <person name="Hibbett D.S."/>
            <person name="Grigoriev I.V."/>
        </authorList>
    </citation>
    <scope>NUCLEOTIDE SEQUENCE [LARGE SCALE GENOMIC DNA]</scope>
    <source>
        <strain evidence="2">FD-172 SS1</strain>
    </source>
</reference>